<feature type="compositionally biased region" description="Basic and acidic residues" evidence="1">
    <location>
        <begin position="1"/>
        <end position="11"/>
    </location>
</feature>
<name>A0A4V1M352_TREME</name>
<feature type="transmembrane region" description="Helical" evidence="2">
    <location>
        <begin position="283"/>
        <end position="304"/>
    </location>
</feature>
<feature type="transmembrane region" description="Helical" evidence="2">
    <location>
        <begin position="324"/>
        <end position="349"/>
    </location>
</feature>
<evidence type="ECO:0000256" key="1">
    <source>
        <dbReference type="SAM" id="MobiDB-lite"/>
    </source>
</evidence>
<feature type="transmembrane region" description="Helical" evidence="2">
    <location>
        <begin position="254"/>
        <end position="271"/>
    </location>
</feature>
<keyword evidence="2" id="KW-0472">Membrane</keyword>
<dbReference type="STRING" id="5217.A0A4V1M352"/>
<feature type="compositionally biased region" description="Basic residues" evidence="1">
    <location>
        <begin position="412"/>
        <end position="422"/>
    </location>
</feature>
<feature type="region of interest" description="Disordered" evidence="1">
    <location>
        <begin position="1"/>
        <end position="73"/>
    </location>
</feature>
<feature type="transmembrane region" description="Helical" evidence="2">
    <location>
        <begin position="105"/>
        <end position="125"/>
    </location>
</feature>
<keyword evidence="2" id="KW-1133">Transmembrane helix</keyword>
<feature type="compositionally biased region" description="Basic and acidic residues" evidence="1">
    <location>
        <begin position="36"/>
        <end position="47"/>
    </location>
</feature>
<dbReference type="Proteomes" id="UP000289152">
    <property type="component" value="Unassembled WGS sequence"/>
</dbReference>
<accession>A0A4V1M352</accession>
<keyword evidence="2" id="KW-0812">Transmembrane</keyword>
<evidence type="ECO:0000256" key="2">
    <source>
        <dbReference type="SAM" id="Phobius"/>
    </source>
</evidence>
<reference evidence="3 4" key="1">
    <citation type="submission" date="2016-06" db="EMBL/GenBank/DDBJ databases">
        <title>Evolution of pathogenesis and genome organization in the Tremellales.</title>
        <authorList>
            <person name="Cuomo C."/>
            <person name="Litvintseva A."/>
            <person name="Heitman J."/>
            <person name="Chen Y."/>
            <person name="Sun S."/>
            <person name="Springer D."/>
            <person name="Dromer F."/>
            <person name="Young S."/>
            <person name="Zeng Q."/>
            <person name="Chapman S."/>
            <person name="Gujja S."/>
            <person name="Saif S."/>
            <person name="Birren B."/>
        </authorList>
    </citation>
    <scope>NUCLEOTIDE SEQUENCE [LARGE SCALE GENOMIC DNA]</scope>
    <source>
        <strain evidence="3 4">ATCC 28783</strain>
    </source>
</reference>
<sequence>MSKDSYREPTRKSSSSQSTRDRNERKASGSSIRSHRTPERKGTSAKDLEEELFNLSRSGAASPPPAYRETETSQVVDPITRASSGSHFPVNNDESDKGKWTASKIFWMGLLGLPLAVACTLMVLITASGSSWRNTFCIARISLPSDVYEPLLQAAQSTTGKSSTNNQSVTTSLEGRGEILAVTGIPATANVGGYLTLGVWGWCLSTGDDTPTCSDTDAWWGMQSFIGSAKLPSGSLTAGDFSPGLIHGLVVNELAMPFVLSATVWMFLHIWHRYYKEDRTAELGWLPIGSYFLATVFCCVAWAIDSSLAKSLSSNLGSYTVIKGTGTTLVGAAASTLSAFFLLVFIITLRRRVKRRRQDFVRRTVEDEEKVVGDGDIELERELERELSIRGGKKGKKERSRTLPSERDRGRDRRHKRRHGTR</sequence>
<evidence type="ECO:0000313" key="3">
    <source>
        <dbReference type="EMBL" id="RXK35660.1"/>
    </source>
</evidence>
<organism evidence="3 4">
    <name type="scientific">Tremella mesenterica</name>
    <name type="common">Jelly fungus</name>
    <dbReference type="NCBI Taxonomy" id="5217"/>
    <lineage>
        <taxon>Eukaryota</taxon>
        <taxon>Fungi</taxon>
        <taxon>Dikarya</taxon>
        <taxon>Basidiomycota</taxon>
        <taxon>Agaricomycotina</taxon>
        <taxon>Tremellomycetes</taxon>
        <taxon>Tremellales</taxon>
        <taxon>Tremellaceae</taxon>
        <taxon>Tremella</taxon>
    </lineage>
</organism>
<proteinExistence type="predicted"/>
<keyword evidence="4" id="KW-1185">Reference proteome</keyword>
<feature type="compositionally biased region" description="Basic and acidic residues" evidence="1">
    <location>
        <begin position="400"/>
        <end position="411"/>
    </location>
</feature>
<feature type="region of interest" description="Disordered" evidence="1">
    <location>
        <begin position="388"/>
        <end position="422"/>
    </location>
</feature>
<comment type="caution">
    <text evidence="3">The sequence shown here is derived from an EMBL/GenBank/DDBJ whole genome shotgun (WGS) entry which is preliminary data.</text>
</comment>
<evidence type="ECO:0000313" key="4">
    <source>
        <dbReference type="Proteomes" id="UP000289152"/>
    </source>
</evidence>
<dbReference type="InParanoid" id="A0A4V1M352"/>
<protein>
    <submittedName>
        <fullName evidence="3">Uncharacterized protein</fullName>
    </submittedName>
</protein>
<gene>
    <name evidence="3" type="ORF">M231_07090</name>
</gene>
<dbReference type="EMBL" id="SDIL01000127">
    <property type="protein sequence ID" value="RXK35660.1"/>
    <property type="molecule type" value="Genomic_DNA"/>
</dbReference>
<dbReference type="AlphaFoldDB" id="A0A4V1M352"/>